<organism evidence="1 2">
    <name type="scientific">Amniculicola lignicola CBS 123094</name>
    <dbReference type="NCBI Taxonomy" id="1392246"/>
    <lineage>
        <taxon>Eukaryota</taxon>
        <taxon>Fungi</taxon>
        <taxon>Dikarya</taxon>
        <taxon>Ascomycota</taxon>
        <taxon>Pezizomycotina</taxon>
        <taxon>Dothideomycetes</taxon>
        <taxon>Pleosporomycetidae</taxon>
        <taxon>Pleosporales</taxon>
        <taxon>Amniculicolaceae</taxon>
        <taxon>Amniculicola</taxon>
    </lineage>
</organism>
<protein>
    <submittedName>
        <fullName evidence="1">Uncharacterized protein</fullName>
    </submittedName>
</protein>
<gene>
    <name evidence="1" type="ORF">P154DRAFT_580021</name>
</gene>
<proteinExistence type="predicted"/>
<dbReference type="AlphaFoldDB" id="A0A6A5W2X4"/>
<sequence>MTLTAQLFLSLRLLNRQPLRSAVGSAPAQARCASSAWFALLAIAAMRLHDFMRWLQSCWLAAGVPVLGNCNTISHRFTTANTHPSRQAFASFHDDLSARLARAPQLDHARSPCKTVILTPASHGSVSASDFELSAL</sequence>
<accession>A0A6A5W2X4</accession>
<evidence type="ECO:0000313" key="1">
    <source>
        <dbReference type="EMBL" id="KAF1996252.1"/>
    </source>
</evidence>
<keyword evidence="2" id="KW-1185">Reference proteome</keyword>
<dbReference type="EMBL" id="ML977627">
    <property type="protein sequence ID" value="KAF1996252.1"/>
    <property type="molecule type" value="Genomic_DNA"/>
</dbReference>
<dbReference type="Proteomes" id="UP000799779">
    <property type="component" value="Unassembled WGS sequence"/>
</dbReference>
<name>A0A6A5W2X4_9PLEO</name>
<reference evidence="1" key="1">
    <citation type="journal article" date="2020" name="Stud. Mycol.">
        <title>101 Dothideomycetes genomes: a test case for predicting lifestyles and emergence of pathogens.</title>
        <authorList>
            <person name="Haridas S."/>
            <person name="Albert R."/>
            <person name="Binder M."/>
            <person name="Bloem J."/>
            <person name="Labutti K."/>
            <person name="Salamov A."/>
            <person name="Andreopoulos B."/>
            <person name="Baker S."/>
            <person name="Barry K."/>
            <person name="Bills G."/>
            <person name="Bluhm B."/>
            <person name="Cannon C."/>
            <person name="Castanera R."/>
            <person name="Culley D."/>
            <person name="Daum C."/>
            <person name="Ezra D."/>
            <person name="Gonzalez J."/>
            <person name="Henrissat B."/>
            <person name="Kuo A."/>
            <person name="Liang C."/>
            <person name="Lipzen A."/>
            <person name="Lutzoni F."/>
            <person name="Magnuson J."/>
            <person name="Mondo S."/>
            <person name="Nolan M."/>
            <person name="Ohm R."/>
            <person name="Pangilinan J."/>
            <person name="Park H.-J."/>
            <person name="Ramirez L."/>
            <person name="Alfaro M."/>
            <person name="Sun H."/>
            <person name="Tritt A."/>
            <person name="Yoshinaga Y."/>
            <person name="Zwiers L.-H."/>
            <person name="Turgeon B."/>
            <person name="Goodwin S."/>
            <person name="Spatafora J."/>
            <person name="Crous P."/>
            <person name="Grigoriev I."/>
        </authorList>
    </citation>
    <scope>NUCLEOTIDE SEQUENCE</scope>
    <source>
        <strain evidence="1">CBS 123094</strain>
    </source>
</reference>
<evidence type="ECO:0000313" key="2">
    <source>
        <dbReference type="Proteomes" id="UP000799779"/>
    </source>
</evidence>